<comment type="caution">
    <text evidence="1">The sequence shown here is derived from an EMBL/GenBank/DDBJ whole genome shotgun (WGS) entry which is preliminary data.</text>
</comment>
<dbReference type="EMBL" id="JAUTXU010000025">
    <property type="protein sequence ID" value="KAK3719719.1"/>
    <property type="molecule type" value="Genomic_DNA"/>
</dbReference>
<name>A0ACC3NPG6_9PEZI</name>
<reference evidence="1" key="1">
    <citation type="submission" date="2023-07" db="EMBL/GenBank/DDBJ databases">
        <title>Black Yeasts Isolated from many extreme environments.</title>
        <authorList>
            <person name="Coleine C."/>
            <person name="Stajich J.E."/>
            <person name="Selbmann L."/>
        </authorList>
    </citation>
    <scope>NUCLEOTIDE SEQUENCE</scope>
    <source>
        <strain evidence="1">CCFEE 5714</strain>
    </source>
</reference>
<proteinExistence type="predicted"/>
<protein>
    <submittedName>
        <fullName evidence="1">Uncharacterized protein</fullName>
    </submittedName>
</protein>
<sequence length="323" mass="34205">MAGLHGQPPFSNYEKNYLLCEILKAASPSPVVLLNVVNSLGIEPNWGEVALPPGRTVNQCAGVFQELRRTGPGAQPMSIMPGTVGPQTPSPMSAPLTLKRAFPFESTFSSGREIRPKPVPIGNPYGHPSPIEHPPKKKRGRPTKAEAQAKAEAHGVSPEAGSAPRQQVVGGAVSGPPPPPPAPSSDPGLERVEQSPPEELRPSAPAVSRMPISSMLTPTGQKSDSQSSSSSGKRRRGRSTRSEPEGFPSTATSGAAHSQYREYESPYARLTAASQDSPARTAVMRHRDEYSLNLQPRQPPVTQPPASQPTSTSAPDPHTIGDL</sequence>
<accession>A0ACC3NPG6</accession>
<gene>
    <name evidence="1" type="ORF">LTR37_004256</name>
</gene>
<organism evidence="1 2">
    <name type="scientific">Vermiconidia calcicola</name>
    <dbReference type="NCBI Taxonomy" id="1690605"/>
    <lineage>
        <taxon>Eukaryota</taxon>
        <taxon>Fungi</taxon>
        <taxon>Dikarya</taxon>
        <taxon>Ascomycota</taxon>
        <taxon>Pezizomycotina</taxon>
        <taxon>Dothideomycetes</taxon>
        <taxon>Dothideomycetidae</taxon>
        <taxon>Mycosphaerellales</taxon>
        <taxon>Extremaceae</taxon>
        <taxon>Vermiconidia</taxon>
    </lineage>
</organism>
<dbReference type="Proteomes" id="UP001281147">
    <property type="component" value="Unassembled WGS sequence"/>
</dbReference>
<keyword evidence="2" id="KW-1185">Reference proteome</keyword>
<evidence type="ECO:0000313" key="1">
    <source>
        <dbReference type="EMBL" id="KAK3719719.1"/>
    </source>
</evidence>
<evidence type="ECO:0000313" key="2">
    <source>
        <dbReference type="Proteomes" id="UP001281147"/>
    </source>
</evidence>